<evidence type="ECO:0000256" key="3">
    <source>
        <dbReference type="ARBA" id="ARBA00009561"/>
    </source>
</evidence>
<keyword evidence="7 9" id="KW-1133">Transmembrane helix</keyword>
<dbReference type="Gene3D" id="3.40.30.10">
    <property type="entry name" value="Glutaredoxin"/>
    <property type="match status" value="1"/>
</dbReference>
<evidence type="ECO:0000256" key="5">
    <source>
        <dbReference type="ARBA" id="ARBA00022729"/>
    </source>
</evidence>
<evidence type="ECO:0000256" key="2">
    <source>
        <dbReference type="ARBA" id="ARBA00004477"/>
    </source>
</evidence>
<dbReference type="PANTHER" id="PTHR12692:SF0">
    <property type="entry name" value="GH11935P"/>
    <property type="match status" value="1"/>
</dbReference>
<gene>
    <name evidence="11" type="ORF">EJ06DRAFT_474031</name>
</gene>
<evidence type="ECO:0000256" key="6">
    <source>
        <dbReference type="ARBA" id="ARBA00022824"/>
    </source>
</evidence>
<dbReference type="Pfam" id="PF04756">
    <property type="entry name" value="OST3_OST6"/>
    <property type="match status" value="1"/>
</dbReference>
<evidence type="ECO:0000313" key="11">
    <source>
        <dbReference type="EMBL" id="KAF2402585.1"/>
    </source>
</evidence>
<feature type="signal peptide" evidence="10">
    <location>
        <begin position="1"/>
        <end position="18"/>
    </location>
</feature>
<feature type="transmembrane region" description="Helical" evidence="9">
    <location>
        <begin position="207"/>
        <end position="226"/>
    </location>
</feature>
<keyword evidence="8 9" id="KW-0472">Membrane</keyword>
<protein>
    <recommendedName>
        <fullName evidence="13">Oligosaccharyl transferas-like protein subunit</fullName>
    </recommendedName>
</protein>
<keyword evidence="6" id="KW-0256">Endoplasmic reticulum</keyword>
<evidence type="ECO:0000256" key="4">
    <source>
        <dbReference type="ARBA" id="ARBA00022692"/>
    </source>
</evidence>
<reference evidence="11" key="1">
    <citation type="journal article" date="2020" name="Stud. Mycol.">
        <title>101 Dothideomycetes genomes: a test case for predicting lifestyles and emergence of pathogens.</title>
        <authorList>
            <person name="Haridas S."/>
            <person name="Albert R."/>
            <person name="Binder M."/>
            <person name="Bloem J."/>
            <person name="Labutti K."/>
            <person name="Salamov A."/>
            <person name="Andreopoulos B."/>
            <person name="Baker S."/>
            <person name="Barry K."/>
            <person name="Bills G."/>
            <person name="Bluhm B."/>
            <person name="Cannon C."/>
            <person name="Castanera R."/>
            <person name="Culley D."/>
            <person name="Daum C."/>
            <person name="Ezra D."/>
            <person name="Gonzalez J."/>
            <person name="Henrissat B."/>
            <person name="Kuo A."/>
            <person name="Liang C."/>
            <person name="Lipzen A."/>
            <person name="Lutzoni F."/>
            <person name="Magnuson J."/>
            <person name="Mondo S."/>
            <person name="Nolan M."/>
            <person name="Ohm R."/>
            <person name="Pangilinan J."/>
            <person name="Park H.-J."/>
            <person name="Ramirez L."/>
            <person name="Alfaro M."/>
            <person name="Sun H."/>
            <person name="Tritt A."/>
            <person name="Yoshinaga Y."/>
            <person name="Zwiers L.-H."/>
            <person name="Turgeon B."/>
            <person name="Goodwin S."/>
            <person name="Spatafora J."/>
            <person name="Crous P."/>
            <person name="Grigoriev I."/>
        </authorList>
    </citation>
    <scope>NUCLEOTIDE SEQUENCE</scope>
    <source>
        <strain evidence="11">CBS 262.69</strain>
    </source>
</reference>
<dbReference type="EMBL" id="ML996691">
    <property type="protein sequence ID" value="KAF2402585.1"/>
    <property type="molecule type" value="Genomic_DNA"/>
</dbReference>
<feature type="transmembrane region" description="Helical" evidence="9">
    <location>
        <begin position="260"/>
        <end position="277"/>
    </location>
</feature>
<dbReference type="GO" id="GO:0018279">
    <property type="term" value="P:protein N-linked glycosylation via asparagine"/>
    <property type="evidence" value="ECO:0007669"/>
    <property type="project" value="TreeGrafter"/>
</dbReference>
<feature type="chain" id="PRO_5026039034" description="Oligosaccharyl transferas-like protein subunit" evidence="10">
    <location>
        <begin position="19"/>
        <end position="324"/>
    </location>
</feature>
<dbReference type="AlphaFoldDB" id="A0A6G1I3M7"/>
<feature type="transmembrane region" description="Helical" evidence="9">
    <location>
        <begin position="289"/>
        <end position="310"/>
    </location>
</feature>
<proteinExistence type="inferred from homology"/>
<keyword evidence="12" id="KW-1185">Reference proteome</keyword>
<evidence type="ECO:0000256" key="1">
    <source>
        <dbReference type="ARBA" id="ARBA00002791"/>
    </source>
</evidence>
<evidence type="ECO:0000256" key="7">
    <source>
        <dbReference type="ARBA" id="ARBA00022989"/>
    </source>
</evidence>
<evidence type="ECO:0000313" key="12">
    <source>
        <dbReference type="Proteomes" id="UP000799640"/>
    </source>
</evidence>
<evidence type="ECO:0000256" key="8">
    <source>
        <dbReference type="ARBA" id="ARBA00023136"/>
    </source>
</evidence>
<accession>A0A6G1I3M7</accession>
<dbReference type="PANTHER" id="PTHR12692">
    <property type="entry name" value="DOLICHYL-DIPHOSPHOOLIGOSACCHARIDE--PROTEIN GLYCOSYLTRANSFERASE-RELATED"/>
    <property type="match status" value="1"/>
</dbReference>
<evidence type="ECO:0000256" key="9">
    <source>
        <dbReference type="SAM" id="Phobius"/>
    </source>
</evidence>
<dbReference type="Proteomes" id="UP000799640">
    <property type="component" value="Unassembled WGS sequence"/>
</dbReference>
<dbReference type="FunFam" id="3.40.30.10:FF:000302">
    <property type="entry name" value="Oligosaccharyl transferase subunit (Gamma), putative"/>
    <property type="match status" value="1"/>
</dbReference>
<keyword evidence="4 9" id="KW-0812">Transmembrane</keyword>
<dbReference type="SUPFAM" id="SSF52833">
    <property type="entry name" value="Thioredoxin-like"/>
    <property type="match status" value="1"/>
</dbReference>
<feature type="transmembrane region" description="Helical" evidence="9">
    <location>
        <begin position="175"/>
        <end position="200"/>
    </location>
</feature>
<organism evidence="11 12">
    <name type="scientific">Trichodelitschia bisporula</name>
    <dbReference type="NCBI Taxonomy" id="703511"/>
    <lineage>
        <taxon>Eukaryota</taxon>
        <taxon>Fungi</taxon>
        <taxon>Dikarya</taxon>
        <taxon>Ascomycota</taxon>
        <taxon>Pezizomycotina</taxon>
        <taxon>Dothideomycetes</taxon>
        <taxon>Dothideomycetes incertae sedis</taxon>
        <taxon>Phaeotrichales</taxon>
        <taxon>Phaeotrichaceae</taxon>
        <taxon>Trichodelitschia</taxon>
    </lineage>
</organism>
<dbReference type="OrthoDB" id="67566at2759"/>
<evidence type="ECO:0008006" key="13">
    <source>
        <dbReference type="Google" id="ProtNLM"/>
    </source>
</evidence>
<comment type="subcellular location">
    <subcellularLocation>
        <location evidence="2">Endoplasmic reticulum membrane</location>
        <topology evidence="2">Multi-pass membrane protein</topology>
    </subcellularLocation>
</comment>
<dbReference type="InterPro" id="IPR036249">
    <property type="entry name" value="Thioredoxin-like_sf"/>
</dbReference>
<name>A0A6G1I3M7_9PEZI</name>
<evidence type="ECO:0000256" key="10">
    <source>
        <dbReference type="SAM" id="SignalP"/>
    </source>
</evidence>
<comment type="similarity">
    <text evidence="3">Belongs to the OST3/OST6 family.</text>
</comment>
<sequence length="324" mass="35532">MLSLRILSALLLPLAALAAKPSGDRFADFHTKPQPLKLDDTKYTSLTTAPRDYSSIVLLTAMDPRIGCVACQAFAPEWDLLARSWQKGDKQGKGRVVFGTLDFADGKATFQSLMLQHAPVLLLFRPTKGPDAVPDPSPVRLDFATGSQSAESIHAWLSRHLPEGPRPRVVRPVNYMRIGMITLLALGTVSAISVAGPYILPLIQNRNLWAALSLIAVLMFTSGHMFNHIRKTPYVSGDGRGGISYFAGGFQNQFGLETQIVAAIYGVLAFSAITLATKVPRIADERIQGFAVFTWAGIMYLMYSFLLSVFRFKNGGYPFHLPPF</sequence>
<comment type="function">
    <text evidence="1">Subunit of the oligosaccharyl transferase (OST) complex that catalyzes the initial transfer of a defined glycan (Glc(3)Man(9)GlcNAc(2) in eukaryotes) from the lipid carrier dolichol-pyrophosphate to an asparagine residue within an Asn-X-Ser/Thr consensus motif in nascent polypeptide chains, the first step in protein N-glycosylation. N-glycosylation occurs cotranslationally and the complex associates with the Sec61 complex at the channel-forming translocon complex that mediates protein translocation across the endoplasmic reticulum (ER). All subunits are required for a maximal enzyme activity.</text>
</comment>
<dbReference type="InterPro" id="IPR021149">
    <property type="entry name" value="OligosaccharylTrfase_OST3/OST6"/>
</dbReference>
<dbReference type="GO" id="GO:0008250">
    <property type="term" value="C:oligosaccharyltransferase complex"/>
    <property type="evidence" value="ECO:0007669"/>
    <property type="project" value="TreeGrafter"/>
</dbReference>
<keyword evidence="5 10" id="KW-0732">Signal</keyword>